<proteinExistence type="inferred from homology"/>
<dbReference type="PIRSF" id="PIRSF003314">
    <property type="entry name" value="IPP_isomerase"/>
    <property type="match status" value="1"/>
</dbReference>
<comment type="caution">
    <text evidence="11">Lacks conserved residue(s) required for the propagation of feature annotation.</text>
</comment>
<dbReference type="GO" id="GO:0008299">
    <property type="term" value="P:isoprenoid biosynthetic process"/>
    <property type="evidence" value="ECO:0007669"/>
    <property type="project" value="UniProtKB-UniRule"/>
</dbReference>
<dbReference type="NCBIfam" id="TIGR02151">
    <property type="entry name" value="IPP_isom_2"/>
    <property type="match status" value="1"/>
</dbReference>
<comment type="cofactor">
    <cofactor evidence="1 11">
        <name>FMN</name>
        <dbReference type="ChEBI" id="CHEBI:58210"/>
    </cofactor>
</comment>
<organism evidence="13 14">
    <name type="scientific">Thermococcus cleftensis (strain DSM 27260 / KACC 17922 / CL1)</name>
    <dbReference type="NCBI Taxonomy" id="163003"/>
    <lineage>
        <taxon>Archaea</taxon>
        <taxon>Methanobacteriati</taxon>
        <taxon>Methanobacteriota</taxon>
        <taxon>Thermococci</taxon>
        <taxon>Thermococcales</taxon>
        <taxon>Thermococcaceae</taxon>
        <taxon>Thermococcus</taxon>
    </lineage>
</organism>
<dbReference type="STRING" id="163003.CL1_0566"/>
<accession>I3ZST9</accession>
<dbReference type="InterPro" id="IPR000262">
    <property type="entry name" value="FMN-dep_DH"/>
</dbReference>
<evidence type="ECO:0000259" key="12">
    <source>
        <dbReference type="Pfam" id="PF01070"/>
    </source>
</evidence>
<dbReference type="HAMAP" id="MF_00354">
    <property type="entry name" value="Idi_2"/>
    <property type="match status" value="1"/>
</dbReference>
<dbReference type="Proteomes" id="UP000006064">
    <property type="component" value="Chromosome"/>
</dbReference>
<feature type="binding site" evidence="11">
    <location>
        <position position="122"/>
    </location>
    <ligand>
        <name>FMN</name>
        <dbReference type="ChEBI" id="CHEBI:58210"/>
    </ligand>
</feature>
<evidence type="ECO:0000256" key="1">
    <source>
        <dbReference type="ARBA" id="ARBA00001917"/>
    </source>
</evidence>
<feature type="binding site" evidence="11">
    <location>
        <begin position="321"/>
        <end position="322"/>
    </location>
    <ligand>
        <name>FMN</name>
        <dbReference type="ChEBI" id="CHEBI:58210"/>
    </ligand>
</feature>
<dbReference type="GO" id="GO:0070402">
    <property type="term" value="F:NADPH binding"/>
    <property type="evidence" value="ECO:0007669"/>
    <property type="project" value="UniProtKB-UniRule"/>
</dbReference>
<feature type="binding site" evidence="11">
    <location>
        <position position="150"/>
    </location>
    <ligand>
        <name>FMN</name>
        <dbReference type="ChEBI" id="CHEBI:58210"/>
    </ligand>
</feature>
<evidence type="ECO:0000256" key="9">
    <source>
        <dbReference type="ARBA" id="ARBA00023235"/>
    </source>
</evidence>
<comment type="catalytic activity">
    <reaction evidence="11">
        <text>isopentenyl diphosphate = dimethylallyl diphosphate</text>
        <dbReference type="Rhea" id="RHEA:23284"/>
        <dbReference type="ChEBI" id="CHEBI:57623"/>
        <dbReference type="ChEBI" id="CHEBI:128769"/>
        <dbReference type="EC" id="5.3.3.2"/>
    </reaction>
</comment>
<evidence type="ECO:0000256" key="6">
    <source>
        <dbReference type="ARBA" id="ARBA00022842"/>
    </source>
</evidence>
<dbReference type="GO" id="GO:0000287">
    <property type="term" value="F:magnesium ion binding"/>
    <property type="evidence" value="ECO:0007669"/>
    <property type="project" value="UniProtKB-UniRule"/>
</dbReference>
<keyword evidence="5 11" id="KW-0479">Metal-binding</keyword>
<evidence type="ECO:0000313" key="14">
    <source>
        <dbReference type="Proteomes" id="UP000006064"/>
    </source>
</evidence>
<protein>
    <recommendedName>
        <fullName evidence="11">Isopentenyl-diphosphate delta-isomerase</fullName>
        <shortName evidence="11">IPP isomerase</shortName>
        <ecNumber evidence="11">5.3.3.2</ecNumber>
    </recommendedName>
    <alternativeName>
        <fullName evidence="11">Isopentenyl diphosphate:dimethylallyl diphosphate isomerase</fullName>
    </alternativeName>
    <alternativeName>
        <fullName evidence="11">Isopentenyl pyrophosphate isomerase</fullName>
    </alternativeName>
    <alternativeName>
        <fullName evidence="11">Type 2 isopentenyl diphosphate isomerase</fullName>
        <shortName evidence="11">IDI-2</shortName>
    </alternativeName>
</protein>
<dbReference type="Pfam" id="PF01070">
    <property type="entry name" value="FMN_dh"/>
    <property type="match status" value="2"/>
</dbReference>
<dbReference type="EC" id="5.3.3.2" evidence="11"/>
<keyword evidence="4 11" id="KW-0288">FMN</keyword>
<dbReference type="EMBL" id="CP003651">
    <property type="protein sequence ID" value="AFL94773.1"/>
    <property type="molecule type" value="Genomic_DNA"/>
</dbReference>
<name>I3ZST9_THECF</name>
<dbReference type="SUPFAM" id="SSF51395">
    <property type="entry name" value="FMN-linked oxidoreductases"/>
    <property type="match status" value="1"/>
</dbReference>
<comment type="similarity">
    <text evidence="11">Belongs to the IPP isomerase type 2 family.</text>
</comment>
<keyword evidence="2 11" id="KW-0963">Cytoplasm</keyword>
<dbReference type="SMART" id="SM01240">
    <property type="entry name" value="IMPDH"/>
    <property type="match status" value="1"/>
</dbReference>
<evidence type="ECO:0000256" key="5">
    <source>
        <dbReference type="ARBA" id="ARBA00022723"/>
    </source>
</evidence>
<dbReference type="PANTHER" id="PTHR43665">
    <property type="entry name" value="ISOPENTENYL-DIPHOSPHATE DELTA-ISOMERASE"/>
    <property type="match status" value="1"/>
</dbReference>
<dbReference type="KEGG" id="thm:CL1_0566"/>
<keyword evidence="14" id="KW-1185">Reference proteome</keyword>
<keyword evidence="9 11" id="KW-0413">Isomerase</keyword>
<feature type="domain" description="FMN-dependent dehydrogenase" evidence="12">
    <location>
        <begin position="204"/>
        <end position="364"/>
    </location>
</feature>
<comment type="cofactor">
    <cofactor evidence="11">
        <name>Mg(2+)</name>
        <dbReference type="ChEBI" id="CHEBI:18420"/>
    </cofactor>
</comment>
<dbReference type="GO" id="GO:0010181">
    <property type="term" value="F:FMN binding"/>
    <property type="evidence" value="ECO:0007669"/>
    <property type="project" value="UniProtKB-UniRule"/>
</dbReference>
<gene>
    <name evidence="11" type="primary">fni</name>
    <name evidence="13" type="ORF">CL1_0566</name>
</gene>
<evidence type="ECO:0000256" key="4">
    <source>
        <dbReference type="ARBA" id="ARBA00022643"/>
    </source>
</evidence>
<comment type="cofactor">
    <cofactor evidence="11">
        <name>NADPH</name>
        <dbReference type="ChEBI" id="CHEBI:57783"/>
    </cofactor>
</comment>
<dbReference type="AlphaFoldDB" id="I3ZST9"/>
<keyword evidence="6 11" id="KW-0460">Magnesium</keyword>
<dbReference type="InterPro" id="IPR013785">
    <property type="entry name" value="Aldolase_TIM"/>
</dbReference>
<keyword evidence="8 11" id="KW-0414">Isoprene biosynthesis</keyword>
<feature type="binding site" evidence="11">
    <location>
        <begin position="122"/>
        <end position="124"/>
    </location>
    <ligand>
        <name>substrate</name>
    </ligand>
</feature>
<dbReference type="HOGENOM" id="CLU_065515_1_0_2"/>
<evidence type="ECO:0000256" key="8">
    <source>
        <dbReference type="ARBA" id="ARBA00023229"/>
    </source>
</evidence>
<keyword evidence="7 11" id="KW-0521">NADP</keyword>
<feature type="binding site" evidence="11">
    <location>
        <begin position="300"/>
        <end position="302"/>
    </location>
    <ligand>
        <name>FMN</name>
        <dbReference type="ChEBI" id="CHEBI:58210"/>
    </ligand>
</feature>
<dbReference type="GO" id="GO:0005737">
    <property type="term" value="C:cytoplasm"/>
    <property type="evidence" value="ECO:0007669"/>
    <property type="project" value="UniProtKB-SubCell"/>
</dbReference>
<dbReference type="CDD" id="cd02811">
    <property type="entry name" value="IDI-2_FMN"/>
    <property type="match status" value="1"/>
</dbReference>
<feature type="binding site" evidence="11">
    <location>
        <position position="190"/>
    </location>
    <ligand>
        <name>Mg(2+)</name>
        <dbReference type="ChEBI" id="CHEBI:18420"/>
    </ligand>
</feature>
<dbReference type="Gene3D" id="3.20.20.70">
    <property type="entry name" value="Aldolase class I"/>
    <property type="match status" value="1"/>
</dbReference>
<evidence type="ECO:0000256" key="2">
    <source>
        <dbReference type="ARBA" id="ARBA00022490"/>
    </source>
</evidence>
<comment type="subunit">
    <text evidence="10 11">Homooctamer. Dimer of tetramers.</text>
</comment>
<feature type="binding site" evidence="11">
    <location>
        <position position="251"/>
    </location>
    <ligand>
        <name>FMN</name>
        <dbReference type="ChEBI" id="CHEBI:58210"/>
    </ligand>
</feature>
<feature type="binding site" evidence="11">
    <location>
        <position position="189"/>
    </location>
    <ligand>
        <name>substrate</name>
    </ligand>
</feature>
<keyword evidence="3 11" id="KW-0285">Flavoprotein</keyword>
<sequence>MKAQKPLNLPPQLSPVVEMEAFDREELTIIRKFEHIEHCLKRNVQAHVSNGFEDVHFVHMSLPEIDKDEVDLSVEFLGRKFDYPIFIAGMTGGTRGSQLAGRINKTLAKAAQELNIPMGVGSQRAMIRKPETWESYYVRDVAPDVFLVGNLGAPQFSETIQERYGIEEALKAVETIQADALAIHMNPLQESVQPEGDTQYRGVLKALAELKAELPYPIIAKETGAGVSMEVAIRLESIGIDAIDVGGLGGTSWSAVEYYRAKDEMGRNLALRFWDWGIKTAISVAEVRYSTDLPIIATGGMRDGITMAKALAMGATFAGVALPLLRPAVKGDVEGVIKVLQRYIEEIRNAMFLVGAKNVEELRKVPLVVTGFTREWLEQRIDLPAYLRNR</sequence>
<reference evidence="13 14" key="1">
    <citation type="journal article" date="2012" name="J. Bacteriol.">
        <title>Complete Genome Sequence of the Hyperthermophilic Archaeon Thermococcus sp. Strain CL1, Isolated from a Paralvinella sp. Polychaete Worm Collected from a Hydrothermal Vent.</title>
        <authorList>
            <person name="Jung J.H."/>
            <person name="Holden J.F."/>
            <person name="Seo D.H."/>
            <person name="Park K.H."/>
            <person name="Shin H."/>
            <person name="Ryu S."/>
            <person name="Lee J.H."/>
            <person name="Park C.S."/>
        </authorList>
    </citation>
    <scope>NUCLEOTIDE SEQUENCE [LARGE SCALE GENOMIC DNA]</scope>
    <source>
        <strain evidence="14">DSM 27260 / KACC 17922 / CL1</strain>
    </source>
</reference>
<feature type="binding site" evidence="11">
    <location>
        <position position="221"/>
    </location>
    <ligand>
        <name>FMN</name>
        <dbReference type="ChEBI" id="CHEBI:58210"/>
    </ligand>
</feature>
<comment type="subcellular location">
    <subcellularLocation>
        <location evidence="11">Cytoplasm</location>
    </subcellularLocation>
</comment>
<evidence type="ECO:0000256" key="11">
    <source>
        <dbReference type="HAMAP-Rule" id="MF_00354"/>
    </source>
</evidence>
<dbReference type="InterPro" id="IPR011179">
    <property type="entry name" value="IPdP_isomerase"/>
</dbReference>
<feature type="binding site" evidence="11">
    <location>
        <begin position="31"/>
        <end position="32"/>
    </location>
    <ligand>
        <name>substrate</name>
    </ligand>
</feature>
<dbReference type="GO" id="GO:0016491">
    <property type="term" value="F:oxidoreductase activity"/>
    <property type="evidence" value="ECO:0007669"/>
    <property type="project" value="InterPro"/>
</dbReference>
<comment type="function">
    <text evidence="11">Involved in the biosynthesis of isoprenoids. Catalyzes the 1,3-allylic rearrangement of the homoallylic substrate isopentenyl (IPP) to its allylic isomer, dimethylallyl diphosphate (DMAPP).</text>
</comment>
<evidence type="ECO:0000256" key="10">
    <source>
        <dbReference type="ARBA" id="ARBA00025810"/>
    </source>
</evidence>
<evidence type="ECO:0000256" key="3">
    <source>
        <dbReference type="ARBA" id="ARBA00022630"/>
    </source>
</evidence>
<dbReference type="PANTHER" id="PTHR43665:SF1">
    <property type="entry name" value="ISOPENTENYL-DIPHOSPHATE DELTA-ISOMERASE"/>
    <property type="match status" value="1"/>
</dbReference>
<dbReference type="GO" id="GO:0004452">
    <property type="term" value="F:isopentenyl-diphosphate delta-isomerase activity"/>
    <property type="evidence" value="ECO:0007669"/>
    <property type="project" value="UniProtKB-UniRule"/>
</dbReference>
<feature type="binding site" evidence="11">
    <location>
        <begin position="89"/>
        <end position="91"/>
    </location>
    <ligand>
        <name>FMN</name>
        <dbReference type="ChEBI" id="CHEBI:58210"/>
    </ligand>
</feature>
<feature type="domain" description="FMN-dependent dehydrogenase" evidence="12">
    <location>
        <begin position="47"/>
        <end position="123"/>
    </location>
</feature>
<evidence type="ECO:0000313" key="13">
    <source>
        <dbReference type="EMBL" id="AFL94773.1"/>
    </source>
</evidence>
<evidence type="ECO:0000256" key="7">
    <source>
        <dbReference type="ARBA" id="ARBA00022857"/>
    </source>
</evidence>